<dbReference type="EMBL" id="CP015079">
    <property type="protein sequence ID" value="ANH39886.1"/>
    <property type="molecule type" value="Genomic_DNA"/>
</dbReference>
<accession>A0A1A9GP76</accession>
<dbReference type="STRING" id="1300347.I601_3480"/>
<gene>
    <name evidence="2" type="ORF">I601_3480</name>
</gene>
<feature type="domain" description="Band 7" evidence="1">
    <location>
        <begin position="28"/>
        <end position="150"/>
    </location>
</feature>
<dbReference type="SUPFAM" id="SSF117892">
    <property type="entry name" value="Band 7/SPFH domain"/>
    <property type="match status" value="1"/>
</dbReference>
<organism evidence="2 3">
    <name type="scientific">Nocardioides dokdonensis FR1436</name>
    <dbReference type="NCBI Taxonomy" id="1300347"/>
    <lineage>
        <taxon>Bacteria</taxon>
        <taxon>Bacillati</taxon>
        <taxon>Actinomycetota</taxon>
        <taxon>Actinomycetes</taxon>
        <taxon>Propionibacteriales</taxon>
        <taxon>Nocardioidaceae</taxon>
        <taxon>Nocardioides</taxon>
    </lineage>
</organism>
<dbReference type="RefSeq" id="WP_068112453.1">
    <property type="nucleotide sequence ID" value="NZ_CP015079.1"/>
</dbReference>
<proteinExistence type="predicted"/>
<reference evidence="2" key="1">
    <citation type="submission" date="2016-03" db="EMBL/GenBank/DDBJ databases">
        <title>Complete genome sequence of a soil Actinobacterium, Nocardioides dokdonensis FR1436.</title>
        <authorList>
            <person name="Kwon S.-K."/>
            <person name="Kim K."/>
            <person name="Kim J.F."/>
        </authorList>
    </citation>
    <scope>NUCLEOTIDE SEQUENCE [LARGE SCALE GENOMIC DNA]</scope>
    <source>
        <strain evidence="2">FR1436</strain>
    </source>
</reference>
<dbReference type="Pfam" id="PF01145">
    <property type="entry name" value="Band_7"/>
    <property type="match status" value="1"/>
</dbReference>
<dbReference type="InterPro" id="IPR001107">
    <property type="entry name" value="Band_7"/>
</dbReference>
<name>A0A1A9GP76_9ACTN</name>
<dbReference type="KEGG" id="ndk:I601_3480"/>
<keyword evidence="3" id="KW-1185">Reference proteome</keyword>
<dbReference type="AlphaFoldDB" id="A0A1A9GP76"/>
<evidence type="ECO:0000259" key="1">
    <source>
        <dbReference type="Pfam" id="PF01145"/>
    </source>
</evidence>
<sequence>MDLLGTVLVVLAVLVAAAVVVQLSLVRVPAGHRGELIGRPGTVLEPGLSWRWFGSQAVHTVDLRPRELVRSGEPLITADNIMVAARVRLVVAPDQREEDVLLGRGVADADLDVLDALAVAFLRQVVGETPTEQLLAQQREVGERLAELLRLAPVSVSVTSELRIDRDDPRAALSLDRRTVRVLDLPGRAVPAPGG</sequence>
<dbReference type="PATRIC" id="fig|1300347.3.peg.3489"/>
<evidence type="ECO:0000313" key="2">
    <source>
        <dbReference type="EMBL" id="ANH39886.1"/>
    </source>
</evidence>
<evidence type="ECO:0000313" key="3">
    <source>
        <dbReference type="Proteomes" id="UP000077868"/>
    </source>
</evidence>
<dbReference type="Proteomes" id="UP000077868">
    <property type="component" value="Chromosome"/>
</dbReference>
<protein>
    <submittedName>
        <fullName evidence="2">SPFH domain / Band 7 family protein</fullName>
    </submittedName>
</protein>
<dbReference type="InterPro" id="IPR036013">
    <property type="entry name" value="Band_7/SPFH_dom_sf"/>
</dbReference>